<evidence type="ECO:0000313" key="3">
    <source>
        <dbReference type="Proteomes" id="UP000273811"/>
    </source>
</evidence>
<evidence type="ECO:0000313" key="2">
    <source>
        <dbReference type="EMBL" id="RWR10391.1"/>
    </source>
</evidence>
<dbReference type="RefSeq" id="WP_120072996.1">
    <property type="nucleotide sequence ID" value="NZ_CP126113.1"/>
</dbReference>
<organism evidence="2 3">
    <name type="scientific">Siminovitchia fortis</name>
    <dbReference type="NCBI Taxonomy" id="254758"/>
    <lineage>
        <taxon>Bacteria</taxon>
        <taxon>Bacillati</taxon>
        <taxon>Bacillota</taxon>
        <taxon>Bacilli</taxon>
        <taxon>Bacillales</taxon>
        <taxon>Bacillaceae</taxon>
        <taxon>Siminovitchia</taxon>
    </lineage>
</organism>
<evidence type="ECO:0000259" key="1">
    <source>
        <dbReference type="PROSITE" id="PS50879"/>
    </source>
</evidence>
<comment type="caution">
    <text evidence="2">The sequence shown here is derived from an EMBL/GenBank/DDBJ whole genome shotgun (WGS) entry which is preliminary data.</text>
</comment>
<proteinExistence type="predicted"/>
<dbReference type="Gene3D" id="3.30.420.10">
    <property type="entry name" value="Ribonuclease H-like superfamily/Ribonuclease H"/>
    <property type="match status" value="1"/>
</dbReference>
<dbReference type="OrthoDB" id="2680098at2"/>
<dbReference type="InterPro" id="IPR053151">
    <property type="entry name" value="RNase_H-like"/>
</dbReference>
<dbReference type="CDD" id="cd09279">
    <property type="entry name" value="RNase_HI_like"/>
    <property type="match status" value="1"/>
</dbReference>
<name>A0A443IS27_9BACI</name>
<dbReference type="GO" id="GO:0003964">
    <property type="term" value="F:RNA-directed DNA polymerase activity"/>
    <property type="evidence" value="ECO:0007669"/>
    <property type="project" value="UniProtKB-KW"/>
</dbReference>
<dbReference type="GO" id="GO:0004523">
    <property type="term" value="F:RNA-DNA hybrid ribonuclease activity"/>
    <property type="evidence" value="ECO:0007669"/>
    <property type="project" value="InterPro"/>
</dbReference>
<accession>A0A443IS27</accession>
<feature type="domain" description="RNase H type-1" evidence="1">
    <location>
        <begin position="70"/>
        <end position="207"/>
    </location>
</feature>
<gene>
    <name evidence="2" type="ORF">D4N35_009825</name>
</gene>
<dbReference type="PROSITE" id="PS50879">
    <property type="entry name" value="RNASE_H_1"/>
    <property type="match status" value="1"/>
</dbReference>
<dbReference type="GO" id="GO:0003676">
    <property type="term" value="F:nucleic acid binding"/>
    <property type="evidence" value="ECO:0007669"/>
    <property type="project" value="InterPro"/>
</dbReference>
<dbReference type="NCBIfam" id="NF005822">
    <property type="entry name" value="PRK07708.1"/>
    <property type="match status" value="1"/>
</dbReference>
<dbReference type="SUPFAM" id="SSF53098">
    <property type="entry name" value="Ribonuclease H-like"/>
    <property type="match status" value="1"/>
</dbReference>
<dbReference type="Proteomes" id="UP000273811">
    <property type="component" value="Unassembled WGS sequence"/>
</dbReference>
<dbReference type="InterPro" id="IPR036397">
    <property type="entry name" value="RNaseH_sf"/>
</dbReference>
<sequence length="221" mass="25567">MDVKLKFYYKGPGTKQLQLESEWFEDKGITPLVNDMLKTGRIKDITVMDEMGREWTLKEFHKLMEKTEDEPRNPTIYFDGGYDRENAESGIGIVIYYDKGKEKFRIRYNAKLLELLSSNEAEYAALYNALEVLQQLGVKHSPCVIMGDAQGVLKQLSGEWPCFDETLNLWLDRIEEKIKAMGLKPSFQIIARNENKEAHKLAGQALRNQMIDSHLKLETQE</sequence>
<dbReference type="Pfam" id="PF13456">
    <property type="entry name" value="RVT_3"/>
    <property type="match status" value="1"/>
</dbReference>
<dbReference type="EMBL" id="QYTU02000019">
    <property type="protein sequence ID" value="RWR10391.1"/>
    <property type="molecule type" value="Genomic_DNA"/>
</dbReference>
<dbReference type="InterPro" id="IPR012337">
    <property type="entry name" value="RNaseH-like_sf"/>
</dbReference>
<dbReference type="PANTHER" id="PTHR47723:SF19">
    <property type="entry name" value="POLYNUCLEOTIDYL TRANSFERASE, RIBONUCLEASE H-LIKE SUPERFAMILY PROTEIN"/>
    <property type="match status" value="1"/>
</dbReference>
<dbReference type="PANTHER" id="PTHR47723">
    <property type="entry name" value="OS05G0353850 PROTEIN"/>
    <property type="match status" value="1"/>
</dbReference>
<keyword evidence="3" id="KW-1185">Reference proteome</keyword>
<dbReference type="AlphaFoldDB" id="A0A443IS27"/>
<reference evidence="2" key="1">
    <citation type="submission" date="2018-12" db="EMBL/GenBank/DDBJ databases">
        <authorList>
            <person name="Sun L."/>
            <person name="Chen Z."/>
        </authorList>
    </citation>
    <scope>NUCLEOTIDE SEQUENCE [LARGE SCALE GENOMIC DNA]</scope>
    <source>
        <strain evidence="2">DSM 16012</strain>
    </source>
</reference>
<protein>
    <submittedName>
        <fullName evidence="2">Reverse transcriptase-like protein</fullName>
    </submittedName>
</protein>
<dbReference type="InterPro" id="IPR002156">
    <property type="entry name" value="RNaseH_domain"/>
</dbReference>